<name>A0ABX0XC03_9BACT</name>
<gene>
    <name evidence="1" type="ORF">GGR27_002311</name>
</gene>
<dbReference type="Proteomes" id="UP000770785">
    <property type="component" value="Unassembled WGS sequence"/>
</dbReference>
<accession>A0ABX0XC03</accession>
<protein>
    <submittedName>
        <fullName evidence="1">Uncharacterized protein</fullName>
    </submittedName>
</protein>
<comment type="caution">
    <text evidence="1">The sequence shown here is derived from an EMBL/GenBank/DDBJ whole genome shotgun (WGS) entry which is preliminary data.</text>
</comment>
<dbReference type="EMBL" id="JAATJH010000003">
    <property type="protein sequence ID" value="NJC26801.1"/>
    <property type="molecule type" value="Genomic_DNA"/>
</dbReference>
<sequence>MLNSFRTRVEWATDQFPTCSVKMPAFLLDAFER</sequence>
<proteinExistence type="predicted"/>
<evidence type="ECO:0000313" key="1">
    <source>
        <dbReference type="EMBL" id="NJC26801.1"/>
    </source>
</evidence>
<evidence type="ECO:0000313" key="2">
    <source>
        <dbReference type="Proteomes" id="UP000770785"/>
    </source>
</evidence>
<reference evidence="1 2" key="1">
    <citation type="submission" date="2020-03" db="EMBL/GenBank/DDBJ databases">
        <title>Genomic Encyclopedia of Type Strains, Phase IV (KMG-IV): sequencing the most valuable type-strain genomes for metagenomic binning, comparative biology and taxonomic classification.</title>
        <authorList>
            <person name="Goeker M."/>
        </authorList>
    </citation>
    <scope>NUCLEOTIDE SEQUENCE [LARGE SCALE GENOMIC DNA]</scope>
    <source>
        <strain evidence="1 2">DSM 105096</strain>
    </source>
</reference>
<organism evidence="1 2">
    <name type="scientific">Neolewinella antarctica</name>
    <dbReference type="NCBI Taxonomy" id="442734"/>
    <lineage>
        <taxon>Bacteria</taxon>
        <taxon>Pseudomonadati</taxon>
        <taxon>Bacteroidota</taxon>
        <taxon>Saprospiria</taxon>
        <taxon>Saprospirales</taxon>
        <taxon>Lewinellaceae</taxon>
        <taxon>Neolewinella</taxon>
    </lineage>
</organism>
<keyword evidence="2" id="KW-1185">Reference proteome</keyword>